<dbReference type="GO" id="GO:0006952">
    <property type="term" value="P:defense response"/>
    <property type="evidence" value="ECO:0007669"/>
    <property type="project" value="InterPro"/>
</dbReference>
<dbReference type="InterPro" id="IPR000916">
    <property type="entry name" value="Bet_v_I/MLP"/>
</dbReference>
<dbReference type="SMART" id="SM01037">
    <property type="entry name" value="Bet_v_1"/>
    <property type="match status" value="1"/>
</dbReference>
<dbReference type="PANTHER" id="PTHR31338">
    <property type="entry name" value="POLYKETIDE CYCLASE/DEHYDRASE AND LIPID TRANSPORT SUPERFAMILY PROTEIN"/>
    <property type="match status" value="1"/>
</dbReference>
<dbReference type="InterPro" id="IPR052006">
    <property type="entry name" value="MLP-like"/>
</dbReference>
<evidence type="ECO:0000259" key="2">
    <source>
        <dbReference type="SMART" id="SM01037"/>
    </source>
</evidence>
<sequence>MAQLQKLETKVAMKSPEKIAAFFRDSFTSLPQLAPDLVKTVEVMGGGHKAGPGSVLFIKYSLPGSPITSVKVKWEEEAMDTEEVKSLTLTVLEGDVLEMYKSYSVKIEMDSGAGQSGWSIQYELANPNVPHPHVYIEACKYLAKTFDEYC</sequence>
<dbReference type="EMBL" id="OZ034819">
    <property type="protein sequence ID" value="CAL1393760.1"/>
    <property type="molecule type" value="Genomic_DNA"/>
</dbReference>
<comment type="similarity">
    <text evidence="1">Belongs to the MLP family.</text>
</comment>
<dbReference type="Proteomes" id="UP001497516">
    <property type="component" value="Chromosome 6"/>
</dbReference>
<reference evidence="3 4" key="1">
    <citation type="submission" date="2024-04" db="EMBL/GenBank/DDBJ databases">
        <authorList>
            <person name="Fracassetti M."/>
        </authorList>
    </citation>
    <scope>NUCLEOTIDE SEQUENCE [LARGE SCALE GENOMIC DNA]</scope>
</reference>
<keyword evidence="4" id="KW-1185">Reference proteome</keyword>
<dbReference type="Gene3D" id="3.30.530.20">
    <property type="match status" value="1"/>
</dbReference>
<protein>
    <recommendedName>
        <fullName evidence="2">Bet v I/Major latex protein domain-containing protein</fullName>
    </recommendedName>
</protein>
<feature type="domain" description="Bet v I/Major latex protein" evidence="2">
    <location>
        <begin position="2"/>
        <end position="149"/>
    </location>
</feature>
<evidence type="ECO:0000313" key="3">
    <source>
        <dbReference type="EMBL" id="CAL1393760.1"/>
    </source>
</evidence>
<dbReference type="AlphaFoldDB" id="A0AAV2F7V1"/>
<dbReference type="Pfam" id="PF00407">
    <property type="entry name" value="Bet_v_1"/>
    <property type="match status" value="1"/>
</dbReference>
<evidence type="ECO:0000313" key="4">
    <source>
        <dbReference type="Proteomes" id="UP001497516"/>
    </source>
</evidence>
<proteinExistence type="inferred from homology"/>
<dbReference type="PANTHER" id="PTHR31338:SF16">
    <property type="entry name" value="POLYKETIDE CYCLASE_DEHYDRASE AND LIPID TRANSPORT SUPERFAMILY PROTEIN"/>
    <property type="match status" value="1"/>
</dbReference>
<gene>
    <name evidence="3" type="ORF">LTRI10_LOCUS34313</name>
</gene>
<evidence type="ECO:0000256" key="1">
    <source>
        <dbReference type="ARBA" id="ARBA00038242"/>
    </source>
</evidence>
<accession>A0AAV2F7V1</accession>
<organism evidence="3 4">
    <name type="scientific">Linum trigynum</name>
    <dbReference type="NCBI Taxonomy" id="586398"/>
    <lineage>
        <taxon>Eukaryota</taxon>
        <taxon>Viridiplantae</taxon>
        <taxon>Streptophyta</taxon>
        <taxon>Embryophyta</taxon>
        <taxon>Tracheophyta</taxon>
        <taxon>Spermatophyta</taxon>
        <taxon>Magnoliopsida</taxon>
        <taxon>eudicotyledons</taxon>
        <taxon>Gunneridae</taxon>
        <taxon>Pentapetalae</taxon>
        <taxon>rosids</taxon>
        <taxon>fabids</taxon>
        <taxon>Malpighiales</taxon>
        <taxon>Linaceae</taxon>
        <taxon>Linum</taxon>
    </lineage>
</organism>
<name>A0AAV2F7V1_9ROSI</name>
<dbReference type="SUPFAM" id="SSF55961">
    <property type="entry name" value="Bet v1-like"/>
    <property type="match status" value="1"/>
</dbReference>
<dbReference type="InterPro" id="IPR023393">
    <property type="entry name" value="START-like_dom_sf"/>
</dbReference>